<sequence>YEIASLLPKWAIRLTIRNGRSSVAQIPWTGAVGEYTALSYSMESAWQLFDLAVRDRRSIAELMLIEYATGKPDGVEYVWLDEFCLSDANQQNEKLAEEQRVEEVGRLADIFRAASQVCVFCHLPECSHTDPNCPWGTWIFTLASSMQKQF</sequence>
<organism evidence="1 2">
    <name type="scientific">Piloderma croceum (strain F 1598)</name>
    <dbReference type="NCBI Taxonomy" id="765440"/>
    <lineage>
        <taxon>Eukaryota</taxon>
        <taxon>Fungi</taxon>
        <taxon>Dikarya</taxon>
        <taxon>Basidiomycota</taxon>
        <taxon>Agaricomycotina</taxon>
        <taxon>Agaricomycetes</taxon>
        <taxon>Agaricomycetidae</taxon>
        <taxon>Atheliales</taxon>
        <taxon>Atheliaceae</taxon>
        <taxon>Piloderma</taxon>
    </lineage>
</organism>
<evidence type="ECO:0000313" key="1">
    <source>
        <dbReference type="EMBL" id="KIM71515.1"/>
    </source>
</evidence>
<dbReference type="EMBL" id="KN833292">
    <property type="protein sequence ID" value="KIM71515.1"/>
    <property type="molecule type" value="Genomic_DNA"/>
</dbReference>
<dbReference type="OrthoDB" id="2624308at2759"/>
<dbReference type="InParanoid" id="A0A0C3EFS0"/>
<evidence type="ECO:0000313" key="2">
    <source>
        <dbReference type="Proteomes" id="UP000054166"/>
    </source>
</evidence>
<reference evidence="2" key="2">
    <citation type="submission" date="2015-01" db="EMBL/GenBank/DDBJ databases">
        <title>Evolutionary Origins and Diversification of the Mycorrhizal Mutualists.</title>
        <authorList>
            <consortium name="DOE Joint Genome Institute"/>
            <consortium name="Mycorrhizal Genomics Consortium"/>
            <person name="Kohler A."/>
            <person name="Kuo A."/>
            <person name="Nagy L.G."/>
            <person name="Floudas D."/>
            <person name="Copeland A."/>
            <person name="Barry K.W."/>
            <person name="Cichocki N."/>
            <person name="Veneault-Fourrey C."/>
            <person name="LaButti K."/>
            <person name="Lindquist E.A."/>
            <person name="Lipzen A."/>
            <person name="Lundell T."/>
            <person name="Morin E."/>
            <person name="Murat C."/>
            <person name="Riley R."/>
            <person name="Ohm R."/>
            <person name="Sun H."/>
            <person name="Tunlid A."/>
            <person name="Henrissat B."/>
            <person name="Grigoriev I.V."/>
            <person name="Hibbett D.S."/>
            <person name="Martin F."/>
        </authorList>
    </citation>
    <scope>NUCLEOTIDE SEQUENCE [LARGE SCALE GENOMIC DNA]</scope>
    <source>
        <strain evidence="2">F 1598</strain>
    </source>
</reference>
<reference evidence="1 2" key="1">
    <citation type="submission" date="2014-04" db="EMBL/GenBank/DDBJ databases">
        <authorList>
            <consortium name="DOE Joint Genome Institute"/>
            <person name="Kuo A."/>
            <person name="Tarkka M."/>
            <person name="Buscot F."/>
            <person name="Kohler A."/>
            <person name="Nagy L.G."/>
            <person name="Floudas D."/>
            <person name="Copeland A."/>
            <person name="Barry K.W."/>
            <person name="Cichocki N."/>
            <person name="Veneault-Fourrey C."/>
            <person name="LaButti K."/>
            <person name="Lindquist E.A."/>
            <person name="Lipzen A."/>
            <person name="Lundell T."/>
            <person name="Morin E."/>
            <person name="Murat C."/>
            <person name="Sun H."/>
            <person name="Tunlid A."/>
            <person name="Henrissat B."/>
            <person name="Grigoriev I.V."/>
            <person name="Hibbett D.S."/>
            <person name="Martin F."/>
            <person name="Nordberg H.P."/>
            <person name="Cantor M.N."/>
            <person name="Hua S.X."/>
        </authorList>
    </citation>
    <scope>NUCLEOTIDE SEQUENCE [LARGE SCALE GENOMIC DNA]</scope>
    <source>
        <strain evidence="1 2">F 1598</strain>
    </source>
</reference>
<dbReference type="AlphaFoldDB" id="A0A0C3EFS0"/>
<evidence type="ECO:0008006" key="3">
    <source>
        <dbReference type="Google" id="ProtNLM"/>
    </source>
</evidence>
<accession>A0A0C3EFS0</accession>
<name>A0A0C3EFS0_PILCF</name>
<feature type="non-terminal residue" evidence="1">
    <location>
        <position position="1"/>
    </location>
</feature>
<gene>
    <name evidence="1" type="ORF">PILCRDRAFT_82703</name>
</gene>
<keyword evidence="2" id="KW-1185">Reference proteome</keyword>
<protein>
    <recommendedName>
        <fullName evidence="3">Heterokaryon incompatibility domain-containing protein</fullName>
    </recommendedName>
</protein>
<dbReference type="HOGENOM" id="CLU_1744943_0_0_1"/>
<dbReference type="Proteomes" id="UP000054166">
    <property type="component" value="Unassembled WGS sequence"/>
</dbReference>
<proteinExistence type="predicted"/>